<dbReference type="OrthoDB" id="9770415at2"/>
<evidence type="ECO:0000256" key="6">
    <source>
        <dbReference type="ARBA" id="ARBA00022989"/>
    </source>
</evidence>
<gene>
    <name evidence="8" type="ORF">E6W99_17330</name>
</gene>
<comment type="subcellular location">
    <subcellularLocation>
        <location evidence="1">Cell membrane</location>
        <topology evidence="1">Multi-pass membrane protein</topology>
    </subcellularLocation>
</comment>
<dbReference type="SMART" id="SM00382">
    <property type="entry name" value="AAA"/>
    <property type="match status" value="1"/>
</dbReference>
<dbReference type="PROSITE" id="PS50929">
    <property type="entry name" value="ABC_TM1F"/>
    <property type="match status" value="1"/>
</dbReference>
<dbReference type="RefSeq" id="WP_136356145.1">
    <property type="nucleotide sequence ID" value="NZ_CP046266.1"/>
</dbReference>
<keyword evidence="3" id="KW-0812">Transmembrane</keyword>
<reference evidence="8 9" key="1">
    <citation type="submission" date="2019-04" db="EMBL/GenBank/DDBJ databases">
        <title>Bacillus sediminilitoris sp. nov., isolated from a tidal flat sediment on the East China Sea.</title>
        <authorList>
            <person name="Wei Y."/>
            <person name="Mao H."/>
            <person name="Fang J."/>
        </authorList>
    </citation>
    <scope>NUCLEOTIDE SEQUENCE [LARGE SCALE GENOMIC DNA]</scope>
    <source>
        <strain evidence="8 9">DSL-17</strain>
    </source>
</reference>
<accession>A0A4S4BS47</accession>
<keyword evidence="4" id="KW-0547">Nucleotide-binding</keyword>
<evidence type="ECO:0000256" key="5">
    <source>
        <dbReference type="ARBA" id="ARBA00022840"/>
    </source>
</evidence>
<organism evidence="8 9">
    <name type="scientific">Metabacillus sediminilitoris</name>
    <dbReference type="NCBI Taxonomy" id="2567941"/>
    <lineage>
        <taxon>Bacteria</taxon>
        <taxon>Bacillati</taxon>
        <taxon>Bacillota</taxon>
        <taxon>Bacilli</taxon>
        <taxon>Bacillales</taxon>
        <taxon>Bacillaceae</taxon>
        <taxon>Metabacillus</taxon>
    </lineage>
</organism>
<keyword evidence="5 8" id="KW-0067">ATP-binding</keyword>
<dbReference type="InterPro" id="IPR039421">
    <property type="entry name" value="Type_1_exporter"/>
</dbReference>
<dbReference type="InterPro" id="IPR003439">
    <property type="entry name" value="ABC_transporter-like_ATP-bd"/>
</dbReference>
<sequence length="678" mass="76795">MRQNSTGRRLFHYALLYKKTIITALVLLTFAVAAELTGPFIAKKMIDDHLMGIESPWVEVGKKDNEAVLYNERYYKKSSNLKEDDAKGDANLQIVQVGRSFYVTTEHLTYDGERLIQNNNILTVSTGTEKATYEVEKLSQQELIAFYQPEIRPIILLLGFYAGLLFIAALFQYGKALMLQKAANRIIQKMRTDVFGHIQRLPITYFDNRPAGKIVSRVTNDTEAIRELYVKVLATFFTSSIYMTGIFVALFFLDAKLALITLLLVPIILIWTVLYRKLASTYNHLIRTRVSDINGMINESIQGMPIIRAFQRKNQSLKEFETLNEEHFIYQNKLLSLNAMTSHNLVNVLRNVTFVVLIWYFGGQSISAAGIVSIGMLYAFVDYLNRLFQPVTDIVNQLAQLEQARVASGRVFELLDEKGEVVDEGELPRYEGNVCFDHVSFSYDGEHEVLKNISFQAKKGEAVALVGHTGSGKSSIINLLFRYYDIEKGSITIDGMNTRDIPRQQLRRHMGIVLQDPFLFTGTIETNISLDNPVITKEQVIKALQDVGAQRFIEKLPNQYDEPVLEKGSTLSAGERQLISFARALAYDPAILILDEATANIDTETEAMIQQALNIVKEGRTTFIIAHRLSTIRNADLILVLDQGEIVERGSHEELLNLKGKYYQMHQMQLGKEISQVG</sequence>
<dbReference type="PROSITE" id="PS00211">
    <property type="entry name" value="ABC_TRANSPORTER_1"/>
    <property type="match status" value="1"/>
</dbReference>
<evidence type="ECO:0000256" key="3">
    <source>
        <dbReference type="ARBA" id="ARBA00022692"/>
    </source>
</evidence>
<evidence type="ECO:0000256" key="7">
    <source>
        <dbReference type="ARBA" id="ARBA00023136"/>
    </source>
</evidence>
<comment type="caution">
    <text evidence="8">The sequence shown here is derived from an EMBL/GenBank/DDBJ whole genome shotgun (WGS) entry which is preliminary data.</text>
</comment>
<dbReference type="CDD" id="cd18544">
    <property type="entry name" value="ABC_6TM_TmrA_like"/>
    <property type="match status" value="1"/>
</dbReference>
<dbReference type="PROSITE" id="PS50893">
    <property type="entry name" value="ABC_TRANSPORTER_2"/>
    <property type="match status" value="1"/>
</dbReference>
<dbReference type="CDD" id="cd03254">
    <property type="entry name" value="ABCC_Glucan_exporter_like"/>
    <property type="match status" value="1"/>
</dbReference>
<dbReference type="GO" id="GO:0034040">
    <property type="term" value="F:ATPase-coupled lipid transmembrane transporter activity"/>
    <property type="evidence" value="ECO:0007669"/>
    <property type="project" value="TreeGrafter"/>
</dbReference>
<dbReference type="EMBL" id="SSNT01000013">
    <property type="protein sequence ID" value="THF77846.1"/>
    <property type="molecule type" value="Genomic_DNA"/>
</dbReference>
<dbReference type="Gene3D" id="1.20.1560.10">
    <property type="entry name" value="ABC transporter type 1, transmembrane domain"/>
    <property type="match status" value="1"/>
</dbReference>
<keyword evidence="2" id="KW-0813">Transport</keyword>
<keyword evidence="6" id="KW-1133">Transmembrane helix</keyword>
<dbReference type="SUPFAM" id="SSF90123">
    <property type="entry name" value="ABC transporter transmembrane region"/>
    <property type="match status" value="1"/>
</dbReference>
<dbReference type="Pfam" id="PF00664">
    <property type="entry name" value="ABC_membrane"/>
    <property type="match status" value="1"/>
</dbReference>
<dbReference type="InterPro" id="IPR003593">
    <property type="entry name" value="AAA+_ATPase"/>
</dbReference>
<evidence type="ECO:0000256" key="2">
    <source>
        <dbReference type="ARBA" id="ARBA00022448"/>
    </source>
</evidence>
<dbReference type="GO" id="GO:0016887">
    <property type="term" value="F:ATP hydrolysis activity"/>
    <property type="evidence" value="ECO:0007669"/>
    <property type="project" value="InterPro"/>
</dbReference>
<proteinExistence type="predicted"/>
<dbReference type="InterPro" id="IPR017871">
    <property type="entry name" value="ABC_transporter-like_CS"/>
</dbReference>
<keyword evidence="9" id="KW-1185">Reference proteome</keyword>
<protein>
    <submittedName>
        <fullName evidence="8">ABC transporter ATP-binding protein</fullName>
    </submittedName>
</protein>
<keyword evidence="7" id="KW-0472">Membrane</keyword>
<evidence type="ECO:0000313" key="9">
    <source>
        <dbReference type="Proteomes" id="UP000310334"/>
    </source>
</evidence>
<evidence type="ECO:0000256" key="1">
    <source>
        <dbReference type="ARBA" id="ARBA00004651"/>
    </source>
</evidence>
<dbReference type="Proteomes" id="UP000310334">
    <property type="component" value="Unassembled WGS sequence"/>
</dbReference>
<dbReference type="SUPFAM" id="SSF52540">
    <property type="entry name" value="P-loop containing nucleoside triphosphate hydrolases"/>
    <property type="match status" value="1"/>
</dbReference>
<dbReference type="GO" id="GO:0140359">
    <property type="term" value="F:ABC-type transporter activity"/>
    <property type="evidence" value="ECO:0007669"/>
    <property type="project" value="InterPro"/>
</dbReference>
<dbReference type="PANTHER" id="PTHR24221:SF430">
    <property type="entry name" value="MULTIDRUG RESISTANCE ABC TRANSPORTER ATP-BINDING_PERMEASE PROTEIN YHEH-RELATED"/>
    <property type="match status" value="1"/>
</dbReference>
<dbReference type="InterPro" id="IPR036640">
    <property type="entry name" value="ABC1_TM_sf"/>
</dbReference>
<dbReference type="GO" id="GO:0005886">
    <property type="term" value="C:plasma membrane"/>
    <property type="evidence" value="ECO:0007669"/>
    <property type="project" value="UniProtKB-SubCell"/>
</dbReference>
<name>A0A4S4BS47_9BACI</name>
<dbReference type="PANTHER" id="PTHR24221">
    <property type="entry name" value="ATP-BINDING CASSETTE SUB-FAMILY B"/>
    <property type="match status" value="1"/>
</dbReference>
<evidence type="ECO:0000256" key="4">
    <source>
        <dbReference type="ARBA" id="ARBA00022741"/>
    </source>
</evidence>
<dbReference type="AlphaFoldDB" id="A0A4S4BS47"/>
<dbReference type="GO" id="GO:0005524">
    <property type="term" value="F:ATP binding"/>
    <property type="evidence" value="ECO:0007669"/>
    <property type="project" value="UniProtKB-KW"/>
</dbReference>
<dbReference type="Gene3D" id="3.40.50.300">
    <property type="entry name" value="P-loop containing nucleotide triphosphate hydrolases"/>
    <property type="match status" value="1"/>
</dbReference>
<evidence type="ECO:0000313" key="8">
    <source>
        <dbReference type="EMBL" id="THF77846.1"/>
    </source>
</evidence>
<dbReference type="InterPro" id="IPR027417">
    <property type="entry name" value="P-loop_NTPase"/>
</dbReference>
<dbReference type="Pfam" id="PF00005">
    <property type="entry name" value="ABC_tran"/>
    <property type="match status" value="1"/>
</dbReference>
<dbReference type="FunFam" id="3.40.50.300:FF:000287">
    <property type="entry name" value="Multidrug ABC transporter ATP-binding protein"/>
    <property type="match status" value="1"/>
</dbReference>
<dbReference type="InterPro" id="IPR011527">
    <property type="entry name" value="ABC1_TM_dom"/>
</dbReference>